<evidence type="ECO:0000313" key="2">
    <source>
        <dbReference type="EMBL" id="QGW56962.1"/>
    </source>
</evidence>
<evidence type="ECO:0000313" key="3">
    <source>
        <dbReference type="Proteomes" id="UP000006465"/>
    </source>
</evidence>
<dbReference type="GO" id="GO:0003677">
    <property type="term" value="F:DNA binding"/>
    <property type="evidence" value="ECO:0007669"/>
    <property type="project" value="InterPro"/>
</dbReference>
<reference evidence="2 3" key="1">
    <citation type="journal article" date="2013" name="J. Biotechnol.">
        <title>Genome sequence of Corynebacterium pseudotuberculosis biovar equi strain 258 and prediction of antigenic targets to improve biotechnological vaccine production.</title>
        <authorList>
            <person name="Soares S.C."/>
            <person name="Trost E."/>
            <person name="Ramos R.T."/>
            <person name="Carneiro A.R."/>
            <person name="Santos A.R."/>
            <person name="Pinto A.C."/>
            <person name="Barbosa E."/>
            <person name="Aburjaile F."/>
            <person name="Ali A."/>
            <person name="Diniz C.A."/>
            <person name="Hassan S.S."/>
            <person name="Fiaux K."/>
            <person name="Guimaraes L.C."/>
            <person name="Bakhtiar S.M."/>
            <person name="Pereira U."/>
            <person name="Almeida S.S."/>
            <person name="Abreu V.A."/>
            <person name="Rocha F.S."/>
            <person name="Dorella F.A."/>
            <person name="Miyoshi A."/>
            <person name="Silva A."/>
            <person name="Azevedo V."/>
            <person name="Tauch A."/>
        </authorList>
    </citation>
    <scope>NUCLEOTIDE SEQUENCE [LARGE SCALE GENOMIC DNA]</scope>
    <source>
        <strain evidence="2 3">258</strain>
    </source>
</reference>
<proteinExistence type="predicted"/>
<keyword evidence="2" id="KW-0489">Methyltransferase</keyword>
<organism evidence="2 3">
    <name type="scientific">Corynebacterium pseudotuberculosis 258</name>
    <dbReference type="NCBI Taxonomy" id="1168865"/>
    <lineage>
        <taxon>Bacteria</taxon>
        <taxon>Bacillati</taxon>
        <taxon>Actinomycetota</taxon>
        <taxon>Actinomycetes</taxon>
        <taxon>Mycobacteriales</taxon>
        <taxon>Corynebacteriaceae</taxon>
        <taxon>Corynebacterium</taxon>
    </lineage>
</organism>
<keyword evidence="2" id="KW-0808">Transferase</keyword>
<gene>
    <name evidence="2" type="ORF">CP258_07480</name>
</gene>
<sequence>MALAKTTIDVFGDAYQYLLRMYSTNASHNGGERFTLQ</sequence>
<dbReference type="Pfam" id="PF02384">
    <property type="entry name" value="N6_Mtase"/>
    <property type="match status" value="1"/>
</dbReference>
<name>A0AAX1FKB6_CORPS</name>
<dbReference type="GO" id="GO:0008170">
    <property type="term" value="F:N-methyltransferase activity"/>
    <property type="evidence" value="ECO:0007669"/>
    <property type="project" value="InterPro"/>
</dbReference>
<accession>A0AAX1FKB6</accession>
<dbReference type="Proteomes" id="UP000006465">
    <property type="component" value="Chromosome"/>
</dbReference>
<dbReference type="KEGG" id="coe:CP258_07480"/>
<protein>
    <submittedName>
        <fullName evidence="2">N-6 DNA methylase</fullName>
    </submittedName>
</protein>
<dbReference type="GO" id="GO:0032259">
    <property type="term" value="P:methylation"/>
    <property type="evidence" value="ECO:0007669"/>
    <property type="project" value="UniProtKB-KW"/>
</dbReference>
<evidence type="ECO:0000259" key="1">
    <source>
        <dbReference type="Pfam" id="PF02384"/>
    </source>
</evidence>
<dbReference type="AlphaFoldDB" id="A0AAX1FKB6"/>
<dbReference type="RefSeq" id="WP_138130230.1">
    <property type="nucleotide sequence ID" value="NC_017945.3"/>
</dbReference>
<feature type="domain" description="DNA methylase adenine-specific" evidence="1">
    <location>
        <begin position="8"/>
        <end position="35"/>
    </location>
</feature>
<dbReference type="InterPro" id="IPR003356">
    <property type="entry name" value="DNA_methylase_A-5"/>
</dbReference>
<dbReference type="EMBL" id="CP003540">
    <property type="protein sequence ID" value="QGW56962.1"/>
    <property type="molecule type" value="Genomic_DNA"/>
</dbReference>